<evidence type="ECO:0000313" key="8">
    <source>
        <dbReference type="EMBL" id="CAB4725791.1"/>
    </source>
</evidence>
<dbReference type="PROSITE" id="PS01195">
    <property type="entry name" value="PEPT_TRNA_HYDROL_1"/>
    <property type="match status" value="1"/>
</dbReference>
<organism evidence="9">
    <name type="scientific">freshwater metagenome</name>
    <dbReference type="NCBI Taxonomy" id="449393"/>
    <lineage>
        <taxon>unclassified sequences</taxon>
        <taxon>metagenomes</taxon>
        <taxon>ecological metagenomes</taxon>
    </lineage>
</organism>
<reference evidence="9" key="1">
    <citation type="submission" date="2020-05" db="EMBL/GenBank/DDBJ databases">
        <authorList>
            <person name="Chiriac C."/>
            <person name="Salcher M."/>
            <person name="Ghai R."/>
            <person name="Kavagutti S V."/>
        </authorList>
    </citation>
    <scope>NUCLEOTIDE SEQUENCE</scope>
</reference>
<evidence type="ECO:0000313" key="6">
    <source>
        <dbReference type="EMBL" id="CAB4592649.1"/>
    </source>
</evidence>
<dbReference type="EMBL" id="CAEZZS010000001">
    <property type="protein sequence ID" value="CAB4766344.1"/>
    <property type="molecule type" value="Genomic_DNA"/>
</dbReference>
<accession>A0A6J6V424</accession>
<dbReference type="PROSITE" id="PS01196">
    <property type="entry name" value="PEPT_TRNA_HYDROL_2"/>
    <property type="match status" value="1"/>
</dbReference>
<dbReference type="HAMAP" id="MF_00083">
    <property type="entry name" value="Pept_tRNA_hydro_bact"/>
    <property type="match status" value="1"/>
</dbReference>
<protein>
    <recommendedName>
        <fullName evidence="1">peptidyl-tRNA hydrolase</fullName>
        <ecNumber evidence="1">3.1.1.29</ecNumber>
    </recommendedName>
</protein>
<dbReference type="EMBL" id="CAEZYJ010000157">
    <property type="protein sequence ID" value="CAB4725791.1"/>
    <property type="molecule type" value="Genomic_DNA"/>
</dbReference>
<evidence type="ECO:0000313" key="7">
    <source>
        <dbReference type="EMBL" id="CAB4674064.1"/>
    </source>
</evidence>
<keyword evidence="2" id="KW-0820">tRNA-binding</keyword>
<evidence type="ECO:0000313" key="9">
    <source>
        <dbReference type="EMBL" id="CAB4766344.1"/>
    </source>
</evidence>
<sequence>MSWLVVGLGNPGNEYSATRHNIGFQVADYLAAQVAGKFSKHKSKAEVLEGRFGVGVDAPKIIIAKPQTYMNDSGKSVVALRNFYQLSNSQIIVIHDELDIDFAKIRVKQGGGDNGHNGLKSLTQSLSGPDYFRVRVGIGRPVGHIDAADFVLQGFSNIEKKSLEDLIIKAGDAVESVMRNGLERTQQDFNE</sequence>
<dbReference type="FunFam" id="3.40.50.1470:FF:000001">
    <property type="entry name" value="Peptidyl-tRNA hydrolase"/>
    <property type="match status" value="1"/>
</dbReference>
<dbReference type="EMBL" id="CAFBLI010000002">
    <property type="protein sequence ID" value="CAB4855417.1"/>
    <property type="molecule type" value="Genomic_DNA"/>
</dbReference>
<evidence type="ECO:0000256" key="1">
    <source>
        <dbReference type="ARBA" id="ARBA00013260"/>
    </source>
</evidence>
<dbReference type="AlphaFoldDB" id="A0A6J6V424"/>
<dbReference type="SUPFAM" id="SSF53178">
    <property type="entry name" value="Peptidyl-tRNA hydrolase-like"/>
    <property type="match status" value="1"/>
</dbReference>
<dbReference type="PANTHER" id="PTHR17224">
    <property type="entry name" value="PEPTIDYL-TRNA HYDROLASE"/>
    <property type="match status" value="1"/>
</dbReference>
<dbReference type="EMBL" id="CAEZUJ010000006">
    <property type="protein sequence ID" value="CAB4592649.1"/>
    <property type="molecule type" value="Genomic_DNA"/>
</dbReference>
<evidence type="ECO:0000313" key="10">
    <source>
        <dbReference type="EMBL" id="CAB4855417.1"/>
    </source>
</evidence>
<evidence type="ECO:0000256" key="4">
    <source>
        <dbReference type="ARBA" id="ARBA00022884"/>
    </source>
</evidence>
<evidence type="ECO:0000256" key="2">
    <source>
        <dbReference type="ARBA" id="ARBA00022555"/>
    </source>
</evidence>
<dbReference type="GO" id="GO:0000049">
    <property type="term" value="F:tRNA binding"/>
    <property type="evidence" value="ECO:0007669"/>
    <property type="project" value="UniProtKB-KW"/>
</dbReference>
<proteinExistence type="inferred from homology"/>
<dbReference type="EC" id="3.1.1.29" evidence="1"/>
<keyword evidence="4" id="KW-0694">RNA-binding</keyword>
<dbReference type="EMBL" id="CAFBPY010000022">
    <property type="protein sequence ID" value="CAB5035011.1"/>
    <property type="molecule type" value="Genomic_DNA"/>
</dbReference>
<dbReference type="NCBIfam" id="TIGR00447">
    <property type="entry name" value="pth"/>
    <property type="match status" value="1"/>
</dbReference>
<dbReference type="InterPro" id="IPR001328">
    <property type="entry name" value="Pept_tRNA_hydro"/>
</dbReference>
<dbReference type="Pfam" id="PF01195">
    <property type="entry name" value="Pept_tRNA_hydro"/>
    <property type="match status" value="1"/>
</dbReference>
<evidence type="ECO:0000256" key="5">
    <source>
        <dbReference type="ARBA" id="ARBA00038063"/>
    </source>
</evidence>
<dbReference type="Gene3D" id="3.40.50.1470">
    <property type="entry name" value="Peptidyl-tRNA hydrolase"/>
    <property type="match status" value="1"/>
</dbReference>
<comment type="similarity">
    <text evidence="5">Belongs to the PTH family.</text>
</comment>
<gene>
    <name evidence="6" type="ORF">UFOPK1811_00264</name>
    <name evidence="7" type="ORF">UFOPK2360_00042</name>
    <name evidence="8" type="ORF">UFOPK2659_00964</name>
    <name evidence="9" type="ORF">UFOPK2922_00042</name>
    <name evidence="10" type="ORF">UFOPK3306_00057</name>
    <name evidence="11" type="ORF">UFOPK4209_00244</name>
</gene>
<evidence type="ECO:0000313" key="11">
    <source>
        <dbReference type="EMBL" id="CAB5035011.1"/>
    </source>
</evidence>
<evidence type="ECO:0000256" key="3">
    <source>
        <dbReference type="ARBA" id="ARBA00022801"/>
    </source>
</evidence>
<dbReference type="PANTHER" id="PTHR17224:SF1">
    <property type="entry name" value="PEPTIDYL-TRNA HYDROLASE"/>
    <property type="match status" value="1"/>
</dbReference>
<dbReference type="CDD" id="cd00462">
    <property type="entry name" value="PTH"/>
    <property type="match status" value="1"/>
</dbReference>
<name>A0A6J6V424_9ZZZZ</name>
<dbReference type="GO" id="GO:0004045">
    <property type="term" value="F:peptidyl-tRNA hydrolase activity"/>
    <property type="evidence" value="ECO:0007669"/>
    <property type="project" value="UniProtKB-EC"/>
</dbReference>
<keyword evidence="3" id="KW-0378">Hydrolase</keyword>
<dbReference type="InterPro" id="IPR036416">
    <property type="entry name" value="Pept_tRNA_hydro_sf"/>
</dbReference>
<dbReference type="EMBL" id="CAEZXH010000001">
    <property type="protein sequence ID" value="CAB4674064.1"/>
    <property type="molecule type" value="Genomic_DNA"/>
</dbReference>
<dbReference type="InterPro" id="IPR018171">
    <property type="entry name" value="Pept_tRNA_hydro_CS"/>
</dbReference>